<accession>A0A8J6J1Y9</accession>
<proteinExistence type="predicted"/>
<dbReference type="EMBL" id="JACOPN010000001">
    <property type="protein sequence ID" value="MBC5715736.1"/>
    <property type="molecule type" value="Genomic_DNA"/>
</dbReference>
<organism evidence="1 2">
    <name type="scientific">Flintibacter faecis</name>
    <dbReference type="NCBI Taxonomy" id="2763047"/>
    <lineage>
        <taxon>Bacteria</taxon>
        <taxon>Bacillati</taxon>
        <taxon>Bacillota</taxon>
        <taxon>Clostridia</taxon>
        <taxon>Eubacteriales</taxon>
        <taxon>Flintibacter</taxon>
    </lineage>
</organism>
<gene>
    <name evidence="1" type="ORF">H8S55_00060</name>
</gene>
<dbReference type="Proteomes" id="UP000602260">
    <property type="component" value="Unassembled WGS sequence"/>
</dbReference>
<evidence type="ECO:0008006" key="3">
    <source>
        <dbReference type="Google" id="ProtNLM"/>
    </source>
</evidence>
<evidence type="ECO:0000313" key="2">
    <source>
        <dbReference type="Proteomes" id="UP000602260"/>
    </source>
</evidence>
<protein>
    <recommendedName>
        <fullName evidence="3">Plasmid segregation centromere-binding protein ParR</fullName>
    </recommendedName>
</protein>
<name>A0A8J6J1Y9_9FIRM</name>
<sequence>MTSPVQQRAWKKLMDIPAGQRSAAVCRMICEHREQRELLEAVRQVIRQELQGSQIQIAQAAPQAGDVDDDVLGFLASLQEGDDTT</sequence>
<keyword evidence="2" id="KW-1185">Reference proteome</keyword>
<evidence type="ECO:0000313" key="1">
    <source>
        <dbReference type="EMBL" id="MBC5715736.1"/>
    </source>
</evidence>
<comment type="caution">
    <text evidence="1">The sequence shown here is derived from an EMBL/GenBank/DDBJ whole genome shotgun (WGS) entry which is preliminary data.</text>
</comment>
<dbReference type="AlphaFoldDB" id="A0A8J6J1Y9"/>
<reference evidence="1" key="1">
    <citation type="submission" date="2020-08" db="EMBL/GenBank/DDBJ databases">
        <title>Genome public.</title>
        <authorList>
            <person name="Liu C."/>
            <person name="Sun Q."/>
        </authorList>
    </citation>
    <scope>NUCLEOTIDE SEQUENCE</scope>
    <source>
        <strain evidence="1">BX5</strain>
    </source>
</reference>